<keyword evidence="6 11" id="KW-0798">TonB box</keyword>
<keyword evidence="16" id="KW-1185">Reference proteome</keyword>
<keyword evidence="3 10" id="KW-1134">Transmembrane beta strand</keyword>
<gene>
    <name evidence="15" type="ORF">EV199_0622</name>
</gene>
<dbReference type="InterPro" id="IPR012910">
    <property type="entry name" value="Plug_dom"/>
</dbReference>
<dbReference type="SUPFAM" id="SSF56935">
    <property type="entry name" value="Porins"/>
    <property type="match status" value="1"/>
</dbReference>
<name>A0A4Q7MZQ2_9BACT</name>
<dbReference type="Gene3D" id="2.40.170.20">
    <property type="entry name" value="TonB-dependent receptor, beta-barrel domain"/>
    <property type="match status" value="1"/>
</dbReference>
<accession>A0A4Q7MZQ2</accession>
<evidence type="ECO:0000259" key="14">
    <source>
        <dbReference type="Pfam" id="PF07715"/>
    </source>
</evidence>
<feature type="domain" description="TonB-dependent receptor-like beta-barrel" evidence="13">
    <location>
        <begin position="624"/>
        <end position="827"/>
    </location>
</feature>
<dbReference type="Gene3D" id="2.60.40.1120">
    <property type="entry name" value="Carboxypeptidase-like, regulatory domain"/>
    <property type="match status" value="1"/>
</dbReference>
<evidence type="ECO:0000256" key="5">
    <source>
        <dbReference type="ARBA" id="ARBA00022729"/>
    </source>
</evidence>
<evidence type="ECO:0000256" key="2">
    <source>
        <dbReference type="ARBA" id="ARBA00022448"/>
    </source>
</evidence>
<feature type="signal peptide" evidence="12">
    <location>
        <begin position="1"/>
        <end position="19"/>
    </location>
</feature>
<evidence type="ECO:0000256" key="6">
    <source>
        <dbReference type="ARBA" id="ARBA00023077"/>
    </source>
</evidence>
<keyword evidence="9 10" id="KW-0998">Cell outer membrane</keyword>
<dbReference type="InterPro" id="IPR037066">
    <property type="entry name" value="Plug_dom_sf"/>
</dbReference>
<comment type="similarity">
    <text evidence="10 11">Belongs to the TonB-dependent receptor family.</text>
</comment>
<keyword evidence="5 12" id="KW-0732">Signal</keyword>
<proteinExistence type="inferred from homology"/>
<keyword evidence="4 10" id="KW-0812">Transmembrane</keyword>
<dbReference type="PROSITE" id="PS52016">
    <property type="entry name" value="TONB_DEPENDENT_REC_3"/>
    <property type="match status" value="1"/>
</dbReference>
<evidence type="ECO:0000313" key="15">
    <source>
        <dbReference type="EMBL" id="RZS74771.1"/>
    </source>
</evidence>
<dbReference type="InterPro" id="IPR039426">
    <property type="entry name" value="TonB-dep_rcpt-like"/>
</dbReference>
<dbReference type="OrthoDB" id="9768177at2"/>
<dbReference type="PANTHER" id="PTHR30069">
    <property type="entry name" value="TONB-DEPENDENT OUTER MEMBRANE RECEPTOR"/>
    <property type="match status" value="1"/>
</dbReference>
<evidence type="ECO:0000256" key="12">
    <source>
        <dbReference type="SAM" id="SignalP"/>
    </source>
</evidence>
<dbReference type="PANTHER" id="PTHR30069:SF29">
    <property type="entry name" value="HEMOGLOBIN AND HEMOGLOBIN-HAPTOGLOBIN-BINDING PROTEIN 1-RELATED"/>
    <property type="match status" value="1"/>
</dbReference>
<evidence type="ECO:0000313" key="16">
    <source>
        <dbReference type="Proteomes" id="UP000293874"/>
    </source>
</evidence>
<evidence type="ECO:0000256" key="11">
    <source>
        <dbReference type="RuleBase" id="RU003357"/>
    </source>
</evidence>
<protein>
    <submittedName>
        <fullName evidence="15">TonB-linked SusC/RagA family outer membrane protein</fullName>
    </submittedName>
</protein>
<dbReference type="Pfam" id="PF00593">
    <property type="entry name" value="TonB_dep_Rec_b-barrel"/>
    <property type="match status" value="1"/>
</dbReference>
<evidence type="ECO:0000256" key="1">
    <source>
        <dbReference type="ARBA" id="ARBA00004571"/>
    </source>
</evidence>
<dbReference type="InterPro" id="IPR000531">
    <property type="entry name" value="Beta-barrel_TonB"/>
</dbReference>
<dbReference type="AlphaFoldDB" id="A0A4Q7MZQ2"/>
<dbReference type="Gene3D" id="2.170.130.10">
    <property type="entry name" value="TonB-dependent receptor, plug domain"/>
    <property type="match status" value="1"/>
</dbReference>
<comment type="subcellular location">
    <subcellularLocation>
        <location evidence="1 10">Cell outer membrane</location>
        <topology evidence="1 10">Multi-pass membrane protein</topology>
    </subcellularLocation>
</comment>
<dbReference type="InterPro" id="IPR023997">
    <property type="entry name" value="TonB-dep_OMP_SusC/RagA_CS"/>
</dbReference>
<dbReference type="InterPro" id="IPR008969">
    <property type="entry name" value="CarboxyPept-like_regulatory"/>
</dbReference>
<organism evidence="15 16">
    <name type="scientific">Pseudobacter ginsenosidimutans</name>
    <dbReference type="NCBI Taxonomy" id="661488"/>
    <lineage>
        <taxon>Bacteria</taxon>
        <taxon>Pseudomonadati</taxon>
        <taxon>Bacteroidota</taxon>
        <taxon>Chitinophagia</taxon>
        <taxon>Chitinophagales</taxon>
        <taxon>Chitinophagaceae</taxon>
        <taxon>Pseudobacter</taxon>
    </lineage>
</organism>
<dbReference type="Pfam" id="PF13715">
    <property type="entry name" value="CarbopepD_reg_2"/>
    <property type="match status" value="1"/>
</dbReference>
<dbReference type="InterPro" id="IPR023996">
    <property type="entry name" value="TonB-dep_OMP_SusC/RagA"/>
</dbReference>
<keyword evidence="2 10" id="KW-0813">Transport</keyword>
<evidence type="ECO:0000256" key="9">
    <source>
        <dbReference type="ARBA" id="ARBA00023237"/>
    </source>
</evidence>
<keyword evidence="7 10" id="KW-0472">Membrane</keyword>
<dbReference type="InterPro" id="IPR036942">
    <property type="entry name" value="Beta-barrel_TonB_sf"/>
</dbReference>
<evidence type="ECO:0000256" key="7">
    <source>
        <dbReference type="ARBA" id="ARBA00023136"/>
    </source>
</evidence>
<keyword evidence="8" id="KW-0675">Receptor</keyword>
<evidence type="ECO:0000256" key="4">
    <source>
        <dbReference type="ARBA" id="ARBA00022692"/>
    </source>
</evidence>
<feature type="chain" id="PRO_5020933051" evidence="12">
    <location>
        <begin position="20"/>
        <end position="1083"/>
    </location>
</feature>
<dbReference type="GO" id="GO:0015344">
    <property type="term" value="F:siderophore uptake transmembrane transporter activity"/>
    <property type="evidence" value="ECO:0007669"/>
    <property type="project" value="TreeGrafter"/>
</dbReference>
<dbReference type="EMBL" id="SGXA01000001">
    <property type="protein sequence ID" value="RZS74771.1"/>
    <property type="molecule type" value="Genomic_DNA"/>
</dbReference>
<dbReference type="NCBIfam" id="TIGR04057">
    <property type="entry name" value="SusC_RagA_signa"/>
    <property type="match status" value="1"/>
</dbReference>
<evidence type="ECO:0000256" key="8">
    <source>
        <dbReference type="ARBA" id="ARBA00023170"/>
    </source>
</evidence>
<dbReference type="Proteomes" id="UP000293874">
    <property type="component" value="Unassembled WGS sequence"/>
</dbReference>
<dbReference type="NCBIfam" id="TIGR04056">
    <property type="entry name" value="OMP_RagA_SusC"/>
    <property type="match status" value="1"/>
</dbReference>
<dbReference type="RefSeq" id="WP_130539212.1">
    <property type="nucleotide sequence ID" value="NZ_CP042431.1"/>
</dbReference>
<evidence type="ECO:0000256" key="3">
    <source>
        <dbReference type="ARBA" id="ARBA00022452"/>
    </source>
</evidence>
<reference evidence="15 16" key="1">
    <citation type="submission" date="2019-02" db="EMBL/GenBank/DDBJ databases">
        <title>Genomic Encyclopedia of Type Strains, Phase IV (KMG-IV): sequencing the most valuable type-strain genomes for metagenomic binning, comparative biology and taxonomic classification.</title>
        <authorList>
            <person name="Goeker M."/>
        </authorList>
    </citation>
    <scope>NUCLEOTIDE SEQUENCE [LARGE SCALE GENOMIC DNA]</scope>
    <source>
        <strain evidence="15 16">DSM 18116</strain>
    </source>
</reference>
<sequence>MRNLLMFLCMTLCASLAYAQNRTIRGKVTDESNAPLANASVQLKSSGKGTTADEQGNFTITAAAGDVLVINVIGYEKKEVKVGAEDLLNISLKRQDASMQEVIVTAMGIRRSKNTLPYAAQQVAGTEISQSRSNNFAQSLSGRVSGLEIRQGNAMGASTNVVVRGAKSLLNNNQALFVIDGVPVDNSNNNGSNKGRTTSDDMANGRGGYDYGNAAADINPDDIESVTVLKGAASTALYGSRAANGVVLITTKKAKKGLGVVVNSSVTVGKIDKSTYAKYQKEYGAGYQQGNYSKTADGSPDVRFWWRDPFGTGTKALIVPTTEDASYGARFDPNLKIYNWTSFDSTSPYYKQQRPWVAGENDPVTFFETAVSTNNSVYVDGGGDKVLFKLGYTRNEEKGVLPNSRLLKNMVNFGANYKVSDKVSLNANLNVSKIDGKGRYGTGYSKYNINQSFRQWWQTNVDVKELKDAYFRTGRNITWNWADPTKTDGLYPIYTDNPYFIRYENYQTDTRYRYYGTANISYDVTSWLNLLGRFSLDSYDELEEERIAKGSVSVSSYSRFERTFREYNYDLMANFNKDITTDLNLRAVAGTNIRRNNMNSSYAITNGGLVNDKGYFLANSLNPVPYPYEVAQRIAVDGYFANATFTYQDFLTLDGAFRRDRSSTLPENNNSFNYGSVSSSFLFSKFINAPWLSIGKLRLNYAEVGNSAPFAVLKDVYDRNANFANAVMFSLPDNKSNENLRPERTRSKEIGLELGFFRNRLGLDITYYHARSIDQISSVATSSATGYLAKFVNAGQILNKGVELSVYGSPVKTKDFSWNININWTRNRNIVESLYEGAQNLQIGAFQGGVSVNATVGQPYGTIQGKTWVRHENGQKLVGSNGYYVQTTTTNNVIGNVNPDWIGGVYNTFKYKNFSLGFLIDVRKGGDVFSLDMYYGLATGVLAETAGNNDLGNPKRNSIADGGGLIVPGVTADGKENTKRVENLKSGYYGYTYNPAANFVYDASYVKLRELNITYSLPAELISRTKIFKGIDVSLIGRNLWIIHKNLPYADPEENLTAGNAQGIQSGAYPTTRSLGLNLKLKF</sequence>
<feature type="domain" description="TonB-dependent receptor plug" evidence="14">
    <location>
        <begin position="113"/>
        <end position="246"/>
    </location>
</feature>
<dbReference type="GO" id="GO:0009279">
    <property type="term" value="C:cell outer membrane"/>
    <property type="evidence" value="ECO:0007669"/>
    <property type="project" value="UniProtKB-SubCell"/>
</dbReference>
<dbReference type="SUPFAM" id="SSF49464">
    <property type="entry name" value="Carboxypeptidase regulatory domain-like"/>
    <property type="match status" value="1"/>
</dbReference>
<evidence type="ECO:0000259" key="13">
    <source>
        <dbReference type="Pfam" id="PF00593"/>
    </source>
</evidence>
<evidence type="ECO:0000256" key="10">
    <source>
        <dbReference type="PROSITE-ProRule" id="PRU01360"/>
    </source>
</evidence>
<comment type="caution">
    <text evidence="15">The sequence shown here is derived from an EMBL/GenBank/DDBJ whole genome shotgun (WGS) entry which is preliminary data.</text>
</comment>
<dbReference type="Pfam" id="PF07715">
    <property type="entry name" value="Plug"/>
    <property type="match status" value="1"/>
</dbReference>
<dbReference type="GO" id="GO:0044718">
    <property type="term" value="P:siderophore transmembrane transport"/>
    <property type="evidence" value="ECO:0007669"/>
    <property type="project" value="TreeGrafter"/>
</dbReference>